<reference evidence="6 7" key="1">
    <citation type="submission" date="2016-06" db="EMBL/GenBank/DDBJ databases">
        <title>Living apart together: crosstalk between the core and supernumerary genomes in a fungal plant pathogen.</title>
        <authorList>
            <person name="Vanheule A."/>
            <person name="Audenaert K."/>
            <person name="Warris S."/>
            <person name="Van De Geest H."/>
            <person name="Schijlen E."/>
            <person name="Hofte M."/>
            <person name="De Saeger S."/>
            <person name="Haesaert G."/>
            <person name="Waalwijk C."/>
            <person name="Van Der Lee T."/>
        </authorList>
    </citation>
    <scope>NUCLEOTIDE SEQUENCE [LARGE SCALE GENOMIC DNA]</scope>
    <source>
        <strain evidence="6 7">2516</strain>
    </source>
</reference>
<dbReference type="Proteomes" id="UP000091967">
    <property type="component" value="Unassembled WGS sequence"/>
</dbReference>
<evidence type="ECO:0000256" key="1">
    <source>
        <dbReference type="SAM" id="Coils"/>
    </source>
</evidence>
<evidence type="ECO:0000256" key="2">
    <source>
        <dbReference type="SAM" id="MobiDB-lite"/>
    </source>
</evidence>
<keyword evidence="1" id="KW-0175">Coiled coil</keyword>
<dbReference type="EMBL" id="LYXU01000024">
    <property type="protein sequence ID" value="OBS17318.1"/>
    <property type="molecule type" value="Genomic_DNA"/>
</dbReference>
<protein>
    <recommendedName>
        <fullName evidence="3">HAT C-terminal dimerisation domain-containing protein</fullName>
    </recommendedName>
</protein>
<evidence type="ECO:0000259" key="3">
    <source>
        <dbReference type="Pfam" id="PF05699"/>
    </source>
</evidence>
<feature type="domain" description="HAT C-terminal dimerisation" evidence="3">
    <location>
        <begin position="305"/>
        <end position="350"/>
    </location>
</feature>
<dbReference type="AlphaFoldDB" id="A0A1B8AA20"/>
<evidence type="ECO:0000313" key="6">
    <source>
        <dbReference type="EMBL" id="OBS17318.1"/>
    </source>
</evidence>
<sequence>MIERALRKQTDIRAFIFATQEEEDGARRIPAEDILSSEDWRVLGEVNEILKPIYLQTMRTQGWGKGDSHGRLWEVVIGMEYLLEHFEDWKAFCSEVTEETMGETQVDAAERIATASANFRESNGRPSRVRRLPARFEEDEVYALPQRSQPPIFVESALPLHSRADYSTAEKRSASETSQKSTLPADHRAYIRASINNGWKKLNEYYDKLGESPLFAAAIILHPRFGISWLEATWVSEEQLAWVRDAKAGIKDYFTRWYDANQGLCEETTKYDAAPRTMGQEDDQYTQWINSKTKKAFATGGSVGELERYLRLEPQDTQDAIEWWRDHRASFPSLSSFALDVFAIPAMRLSMGADTLEHVQCLKNWVRQGGVRLVPMAATIDLKQVAAAVEWQYNGATQYLTNADPKHAPIRFTLRVNATENEHHCALLDLIVPVKFKDKQSSAGTSAICLRINPPSITSLDFSTKTDLPKAIEQIFPSSAICLDLQFDSNVIVLIPSLVKEPPMAARQRSGKIIDLLYELSHVTTLRVYIQDSLLSLDQLNSLKDIVTQRQLQPFSGREDNISRMFSETGAKITNLAASLPSAYNKATTQPEPPSYEKTTATSSSHKRKRSQEVLDTSNSVWDQLQKLETLIHDRTAQIDQSKLVHELQTEIIQLREKLTRCEKICADLEAEVAVFREAQGNADDAEDVELIEMRDDIKALGNRMDFIERGKDDVEFGNKIKLEVFDELAARVLRG</sequence>
<feature type="coiled-coil region" evidence="1">
    <location>
        <begin position="645"/>
        <end position="672"/>
    </location>
</feature>
<dbReference type="EMBL" id="LYXU01000064">
    <property type="protein sequence ID" value="OBS16803.1"/>
    <property type="molecule type" value="Genomic_DNA"/>
</dbReference>
<gene>
    <name evidence="6" type="ORF">FPOA_12175</name>
    <name evidence="5" type="ORF">FPOA_12612</name>
    <name evidence="4" type="ORF">FPOA_13007</name>
</gene>
<accession>A0A1B8AA20</accession>
<dbReference type="Pfam" id="PF05699">
    <property type="entry name" value="Dimer_Tnp_hAT"/>
    <property type="match status" value="1"/>
</dbReference>
<comment type="caution">
    <text evidence="6">The sequence shown here is derived from an EMBL/GenBank/DDBJ whole genome shotgun (WGS) entry which is preliminary data.</text>
</comment>
<feature type="region of interest" description="Disordered" evidence="2">
    <location>
        <begin position="584"/>
        <end position="613"/>
    </location>
</feature>
<evidence type="ECO:0000313" key="4">
    <source>
        <dbReference type="EMBL" id="OBS16327.1"/>
    </source>
</evidence>
<organism evidence="6 7">
    <name type="scientific">Fusarium poae</name>
    <dbReference type="NCBI Taxonomy" id="36050"/>
    <lineage>
        <taxon>Eukaryota</taxon>
        <taxon>Fungi</taxon>
        <taxon>Dikarya</taxon>
        <taxon>Ascomycota</taxon>
        <taxon>Pezizomycotina</taxon>
        <taxon>Sordariomycetes</taxon>
        <taxon>Hypocreomycetidae</taxon>
        <taxon>Hypocreales</taxon>
        <taxon>Nectriaceae</taxon>
        <taxon>Fusarium</taxon>
    </lineage>
</organism>
<name>A0A1B8AA20_FUSPO</name>
<dbReference type="SUPFAM" id="SSF53098">
    <property type="entry name" value="Ribonuclease H-like"/>
    <property type="match status" value="1"/>
</dbReference>
<keyword evidence="7" id="KW-1185">Reference proteome</keyword>
<dbReference type="InterPro" id="IPR008906">
    <property type="entry name" value="HATC_C_dom"/>
</dbReference>
<dbReference type="PANTHER" id="PTHR23272">
    <property type="entry name" value="BED FINGER-RELATED"/>
    <property type="match status" value="1"/>
</dbReference>
<dbReference type="GO" id="GO:0046983">
    <property type="term" value="F:protein dimerization activity"/>
    <property type="evidence" value="ECO:0007669"/>
    <property type="project" value="InterPro"/>
</dbReference>
<dbReference type="InterPro" id="IPR012337">
    <property type="entry name" value="RNaseH-like_sf"/>
</dbReference>
<dbReference type="EMBL" id="LYXU01000105">
    <property type="protein sequence ID" value="OBS16327.1"/>
    <property type="molecule type" value="Genomic_DNA"/>
</dbReference>
<evidence type="ECO:0000313" key="7">
    <source>
        <dbReference type="Proteomes" id="UP000091967"/>
    </source>
</evidence>
<evidence type="ECO:0000313" key="5">
    <source>
        <dbReference type="EMBL" id="OBS16803.1"/>
    </source>
</evidence>
<proteinExistence type="predicted"/>